<feature type="compositionally biased region" description="Pro residues" evidence="4">
    <location>
        <begin position="1607"/>
        <end position="1656"/>
    </location>
</feature>
<feature type="domain" description="SD-repeat containing protein B" evidence="7">
    <location>
        <begin position="1474"/>
        <end position="1586"/>
    </location>
</feature>
<feature type="transmembrane region" description="Helical" evidence="5">
    <location>
        <begin position="1765"/>
        <end position="1785"/>
    </location>
</feature>
<dbReference type="RefSeq" id="WP_158082248.1">
    <property type="nucleotide sequence ID" value="NZ_MBTG01000031.1"/>
</dbReference>
<keyword evidence="5" id="KW-0812">Transmembrane</keyword>
<dbReference type="NCBIfam" id="TIGR04226">
    <property type="entry name" value="RrgB_K2N_iso_D2"/>
    <property type="match status" value="1"/>
</dbReference>
<organism evidence="8 9">
    <name type="scientific">Paenibacillus ferrarius</name>
    <dbReference type="NCBI Taxonomy" id="1469647"/>
    <lineage>
        <taxon>Bacteria</taxon>
        <taxon>Bacillati</taxon>
        <taxon>Bacillota</taxon>
        <taxon>Bacilli</taxon>
        <taxon>Bacillales</taxon>
        <taxon>Paenibacillaceae</taxon>
        <taxon>Paenibacillus</taxon>
    </lineage>
</organism>
<protein>
    <recommendedName>
        <fullName evidence="10">Gram-positive cocci surface proteins LPxTG domain-containing protein</fullName>
    </recommendedName>
</protein>
<feature type="compositionally biased region" description="Gly residues" evidence="4">
    <location>
        <begin position="1593"/>
        <end position="1604"/>
    </location>
</feature>
<evidence type="ECO:0008006" key="10">
    <source>
        <dbReference type="Google" id="ProtNLM"/>
    </source>
</evidence>
<dbReference type="Pfam" id="PF17210">
    <property type="entry name" value="SdrD_B"/>
    <property type="match status" value="6"/>
</dbReference>
<feature type="domain" description="SD-repeat containing protein B" evidence="7">
    <location>
        <begin position="1115"/>
        <end position="1234"/>
    </location>
</feature>
<feature type="domain" description="SD-repeat containing protein B" evidence="7">
    <location>
        <begin position="1358"/>
        <end position="1470"/>
    </location>
</feature>
<evidence type="ECO:0000313" key="8">
    <source>
        <dbReference type="EMBL" id="OPH51230.1"/>
    </source>
</evidence>
<proteinExistence type="predicted"/>
<dbReference type="STRING" id="1469647.BC351_35045"/>
<reference evidence="9" key="1">
    <citation type="submission" date="2016-07" db="EMBL/GenBank/DDBJ databases">
        <authorList>
            <person name="Florea S."/>
            <person name="Webb J.S."/>
            <person name="Jaromczyk J."/>
            <person name="Schardl C.L."/>
        </authorList>
    </citation>
    <scope>NUCLEOTIDE SEQUENCE [LARGE SCALE GENOMIC DNA]</scope>
    <source>
        <strain evidence="9">CY1</strain>
    </source>
</reference>
<evidence type="ECO:0000256" key="4">
    <source>
        <dbReference type="SAM" id="MobiDB-lite"/>
    </source>
</evidence>
<dbReference type="NCBIfam" id="TIGR01451">
    <property type="entry name" value="B_ant_repeat"/>
    <property type="match status" value="3"/>
</dbReference>
<dbReference type="Pfam" id="PF01345">
    <property type="entry name" value="DUF11"/>
    <property type="match status" value="2"/>
</dbReference>
<dbReference type="InterPro" id="IPR047589">
    <property type="entry name" value="DUF11_rpt"/>
</dbReference>
<gene>
    <name evidence="8" type="ORF">BC351_35045</name>
</gene>
<feature type="domain" description="DUF11" evidence="6">
    <location>
        <begin position="180"/>
        <end position="296"/>
    </location>
</feature>
<feature type="domain" description="SD-repeat containing protein B" evidence="7">
    <location>
        <begin position="868"/>
        <end position="994"/>
    </location>
</feature>
<keyword evidence="5" id="KW-0472">Membrane</keyword>
<dbReference type="Gene3D" id="2.60.40.740">
    <property type="match status" value="1"/>
</dbReference>
<dbReference type="Proteomes" id="UP000190626">
    <property type="component" value="Unassembled WGS sequence"/>
</dbReference>
<feature type="domain" description="SD-repeat containing protein B" evidence="7">
    <location>
        <begin position="1238"/>
        <end position="1351"/>
    </location>
</feature>
<feature type="region of interest" description="Disordered" evidence="4">
    <location>
        <begin position="1585"/>
        <end position="1689"/>
    </location>
</feature>
<comment type="subcellular location">
    <subcellularLocation>
        <location evidence="1">Secreted</location>
    </subcellularLocation>
</comment>
<dbReference type="PANTHER" id="PTHR23303">
    <property type="entry name" value="CARBOXYPEPTIDASE REGULATORY REGION-CONTAINING"/>
    <property type="match status" value="1"/>
</dbReference>
<dbReference type="PANTHER" id="PTHR23303:SF15">
    <property type="entry name" value="COLOSSIN-A"/>
    <property type="match status" value="1"/>
</dbReference>
<dbReference type="Gene3D" id="2.60.40.10">
    <property type="entry name" value="Immunoglobulins"/>
    <property type="match status" value="6"/>
</dbReference>
<evidence type="ECO:0000313" key="9">
    <source>
        <dbReference type="Proteomes" id="UP000190626"/>
    </source>
</evidence>
<accession>A0A1V4HCV4</accession>
<dbReference type="InterPro" id="IPR033764">
    <property type="entry name" value="Sdr_B"/>
</dbReference>
<dbReference type="Gene3D" id="2.60.40.3440">
    <property type="match status" value="1"/>
</dbReference>
<evidence type="ECO:0000256" key="5">
    <source>
        <dbReference type="SAM" id="Phobius"/>
    </source>
</evidence>
<dbReference type="Pfam" id="PF17963">
    <property type="entry name" value="Big_9"/>
    <property type="match status" value="1"/>
</dbReference>
<dbReference type="EMBL" id="MBTG01000031">
    <property type="protein sequence ID" value="OPH51230.1"/>
    <property type="molecule type" value="Genomic_DNA"/>
</dbReference>
<evidence type="ECO:0000256" key="1">
    <source>
        <dbReference type="ARBA" id="ARBA00004613"/>
    </source>
</evidence>
<keyword evidence="2" id="KW-0964">Secreted</keyword>
<comment type="caution">
    <text evidence="8">The sequence shown here is derived from an EMBL/GenBank/DDBJ whole genome shotgun (WGS) entry which is preliminary data.</text>
</comment>
<keyword evidence="9" id="KW-1185">Reference proteome</keyword>
<dbReference type="InterPro" id="IPR001434">
    <property type="entry name" value="OmcB-like_DUF11"/>
</dbReference>
<dbReference type="OrthoDB" id="2056845at2"/>
<keyword evidence="5" id="KW-1133">Transmembrane helix</keyword>
<sequence>MEHLLGLKRSRTLFLFPKRVLFLLMALSLAILPYYNLVASAAVSLTLEKSVDKTSAAPGETITYTIKYANPGTIGNTDNMVITDNLPNTLDFIDVDTTADVDHVDTSTPGVVKYVMKTPLANGQTGILKLRAKFKPGTTQPGDIAKNTAIATANGATSPLASAPVVTAVVNATDWSISKTKIVPTVDPVLNSNVTYQIKLKGNSSGGSNIQNVGIFDTLPPGATVVSADGGDYTSVPGSVYWNLPTLATGQERVYNVVLNFPSPTFSVGQTVTNSVYAKGKSLSGANLTTNTAVATHLLASPSPGTSGINKDSRQANDKYSIGQIVDYKINSFGNTGNVPLDKFIVEDAIPSDIHLTQVSTGSYANNSGVVANVYYQKDNNPTWIPWTNGADLDTSSNHVLNVSDLAIGGSIVSKVAWNFSTVPSGFRIASDIHVKGTLLNTAAVGQTITNTATLKSEYASVPLPNKTDFVDITVAASLPWLVASKSVNNGSVKIDDTVTYKLRIKNHDYATGNLTMPTVVDLFPKELENFSYTANQTLSGTTTPVPGASITFNQRTKTVNSVNYNVYQWDFPGITLQPGDFIDVNVSGKVKANTTNGYFKNTMYAAASGVLDDRSSTVNDTNDWDNNPATTKLATASIDVYVKFKGSLESIKWVKGELDSAFSKEPAYGKTLPGGKAMYQLRVSNKDSNGPISNVVIIDKLPRIGDTGVVDSNGRDTKWRPYLVNNVTGADGGAFTIVKSDDINHFLRSVTGVQIFYSTSLTPNMSDISQSLPPHNDTGWSLTPPDDITTVTALKFVLGSNVVLSPGESIVLEWDMRAPVSAPTNKVAWNSFGYGATYPDVNGPEAFLPSEPNKVGFEVEPYPANTASLGDFIWKDTNADGIQDPGETGINGILVNLYSNSDLVNRISYTRTGDEHGTGKPGYYEFPNLASGDYTVEFIMPANYYLSPNDQGSGPNADELDSDFTLYDSTNRTYHASTHLSANEHNMTIDAGIFTRGAIGDFVWNDINMNGVQDAGEPGIGGVVVNLYKNNVPETTFKKTTTTDVNGRYSFPDLDPYNYIVEFIRPTGYKATLQNKPGDDTKDSDADEVTGKSHVINLTSGQTDNTIDAGFYLAELGNLVWHDRNGNGIQDAGEPGISGATVKLYNASNLATALYTTTTNGNGIYNFSNLLPGSYVVKFSRPAGYDFFSPANIGSDDEKDSDAIYAARTDADASTSVITLNEGGRDYSYDAGVYKPASLGDYVFLDANKNGIQDAGDSPFGGVVVNLYLASDPTTVIKTTTTDVAGLYKFTNLDPGSYIVEFKKPLGYDFTLKAQGGNDLADSDADPTTGRTVPITLLSGDNNLSVDAGLFLLTNGSIGDIVWHDLNANGIQDAGELGIPGVAVELYDASTNTKLSSTTTDGGGHYLFTNLPLNASYKVKFLKPSGFKDSPANAGNDDTKDSDRDPVTEFSHDISILATVNDLTIDAGFYKLAKLGDKVFIDANRNGIQDAGEEGVPNAIVTLYRSNAPTVVVATTKTDVNGNYLFEDLEPGSYEVAFTPISGFAFTSSNIGPDRAVDSDPNISGRVYNIVLVSGEDNRTIDAGIYPYSNDNGGGGSGGGGGTAPTPSPTPGPTTTPGPTPTPAVPTPTPSPGVPTPSPTPAPPAPTPAPTPGPTTAPVQPAVTEEDTPVTGKIPNAGENNPRPVTVEEQPKNGTVELTDDGNWIYTPKEGFNGDDSFTVGVTNDNGDIDYQKINVNVLPKGSNKGATKTSLVPKTGQAAHSTYYLTGLAMVLAGLSALGAVRWQQRRNK</sequence>
<evidence type="ECO:0000259" key="6">
    <source>
        <dbReference type="Pfam" id="PF01345"/>
    </source>
</evidence>
<feature type="domain" description="SD-repeat containing protein B" evidence="7">
    <location>
        <begin position="999"/>
        <end position="1112"/>
    </location>
</feature>
<evidence type="ECO:0000256" key="2">
    <source>
        <dbReference type="ARBA" id="ARBA00022525"/>
    </source>
</evidence>
<dbReference type="InterPro" id="IPR013783">
    <property type="entry name" value="Ig-like_fold"/>
</dbReference>
<name>A0A1V4HCV4_9BACL</name>
<dbReference type="SUPFAM" id="SSF117074">
    <property type="entry name" value="Hypothetical protein PA1324"/>
    <property type="match status" value="6"/>
</dbReference>
<dbReference type="GO" id="GO:0005576">
    <property type="term" value="C:extracellular region"/>
    <property type="evidence" value="ECO:0007669"/>
    <property type="project" value="UniProtKB-SubCell"/>
</dbReference>
<evidence type="ECO:0000256" key="3">
    <source>
        <dbReference type="ARBA" id="ARBA00022729"/>
    </source>
</evidence>
<feature type="domain" description="DUF11" evidence="6">
    <location>
        <begin position="45"/>
        <end position="153"/>
    </location>
</feature>
<dbReference type="InterPro" id="IPR026466">
    <property type="entry name" value="Fim_isopep_form_D2_dom"/>
</dbReference>
<evidence type="ECO:0000259" key="7">
    <source>
        <dbReference type="Pfam" id="PF17210"/>
    </source>
</evidence>
<dbReference type="InterPro" id="IPR051417">
    <property type="entry name" value="SDr/BOS_complex"/>
</dbReference>
<keyword evidence="3" id="KW-0732">Signal</keyword>